<dbReference type="PROSITE" id="PS51257">
    <property type="entry name" value="PROKAR_LIPOPROTEIN"/>
    <property type="match status" value="1"/>
</dbReference>
<dbReference type="Gene3D" id="3.40.50.1110">
    <property type="entry name" value="SGNH hydrolase"/>
    <property type="match status" value="1"/>
</dbReference>
<name>A0A485M256_9ZZZZ</name>
<sequence>MRRFKVGPLVKGAAFLVLILAATGCSLLSVSEIRNATRNDVVNLGDSIFALSGKIHDNLQSWAGQTFRRYALSGSMVSHIGDQYNKAKRDNANIQTIFMDGGGNDILIPATLFDPYNCKVDWWESGLSSSCKSLIDDIYVDTVNLLNRMGRDGVDNIIYLGYYRVKDGLIGTTKLNQAVDYGDARLSLAVRNATAASNYRVFVDPRAYISSSDIIIDGIHPSSSGSQKLASLIWAKLQPLL</sequence>
<gene>
    <name evidence="1" type="ORF">SCFA_400015</name>
</gene>
<dbReference type="InterPro" id="IPR036514">
    <property type="entry name" value="SGNH_hydro_sf"/>
</dbReference>
<organism evidence="1">
    <name type="scientific">anaerobic digester metagenome</name>
    <dbReference type="NCBI Taxonomy" id="1263854"/>
    <lineage>
        <taxon>unclassified sequences</taxon>
        <taxon>metagenomes</taxon>
        <taxon>ecological metagenomes</taxon>
    </lineage>
</organism>
<dbReference type="SUPFAM" id="SSF52266">
    <property type="entry name" value="SGNH hydrolase"/>
    <property type="match status" value="1"/>
</dbReference>
<keyword evidence="1" id="KW-0378">Hydrolase</keyword>
<accession>A0A485M256</accession>
<protein>
    <submittedName>
        <fullName evidence="1">GDSL-like Lipase/Acylhydrolase</fullName>
    </submittedName>
</protein>
<reference evidence="1" key="1">
    <citation type="submission" date="2019-03" db="EMBL/GenBank/DDBJ databases">
        <authorList>
            <person name="Hao L."/>
        </authorList>
    </citation>
    <scope>NUCLEOTIDE SEQUENCE</scope>
</reference>
<evidence type="ECO:0000313" key="1">
    <source>
        <dbReference type="EMBL" id="VFU15266.1"/>
    </source>
</evidence>
<dbReference type="EMBL" id="CAADRM010000104">
    <property type="protein sequence ID" value="VFU15266.1"/>
    <property type="molecule type" value="Genomic_DNA"/>
</dbReference>
<dbReference type="AlphaFoldDB" id="A0A485M256"/>
<proteinExistence type="predicted"/>
<dbReference type="GO" id="GO:0016787">
    <property type="term" value="F:hydrolase activity"/>
    <property type="evidence" value="ECO:0007669"/>
    <property type="project" value="UniProtKB-KW"/>
</dbReference>